<proteinExistence type="predicted"/>
<reference evidence="1 2" key="1">
    <citation type="submission" date="2017-08" db="EMBL/GenBank/DDBJ databases">
        <title>Genome sequences of Ralstonia solanacearum Species Complex (RSSC) isolated from Potato bacterial wilts in Korea.</title>
        <authorList>
            <person name="Cho H."/>
            <person name="Song E.-S."/>
            <person name="Lee Y.K."/>
            <person name="Lee S."/>
            <person name="Lee S.-W."/>
            <person name="Jo A."/>
            <person name="Kim J.-G."/>
            <person name="Hwang I."/>
        </authorList>
    </citation>
    <scope>NUCLEOTIDE SEQUENCE [LARGE SCALE GENOMIC DNA]</scope>
    <source>
        <strain evidence="1 2">T98</strain>
    </source>
</reference>
<evidence type="ECO:0000313" key="1">
    <source>
        <dbReference type="EMBL" id="AXV80084.1"/>
    </source>
</evidence>
<sequence length="334" mass="35835">MVLPSDQLALAWRSLAASGDTGEGWRSIVISPAGAALVRAGLRFPVGVEAILVRFSAASLPPMVKLPECGGFLIERASLEDGVTWVALTRRETASRDLFATMATDVATALSSCPVSDEAKSLATLLGRVRAWQEFMRRGGEPLSAEAEIGLFGELSLLRALLDEGLDASTACEAWRGPLGGLRDFELGTGGIEVKSTLSSSGFRARVGSLEQLDDTERQPLFLVAVRLRQILSGQSLPDAVEMARDIVAGDSAAERVLAERLVASGYRDQHADSYTRRFEIAQTRVLRVNEGFPRLTPHSVPLGVERASYEIDIDKADAAMLDLPCALAELKGI</sequence>
<dbReference type="AlphaFoldDB" id="A0AAD0S457"/>
<protein>
    <submittedName>
        <fullName evidence="1">PD-(D/E)XK motif protein</fullName>
    </submittedName>
</protein>
<dbReference type="InterPro" id="IPR025534">
    <property type="entry name" value="DUF4420"/>
</dbReference>
<organism evidence="1 2">
    <name type="scientific">Ralstonia solanacearum</name>
    <name type="common">Pseudomonas solanacearum</name>
    <dbReference type="NCBI Taxonomy" id="305"/>
    <lineage>
        <taxon>Bacteria</taxon>
        <taxon>Pseudomonadati</taxon>
        <taxon>Pseudomonadota</taxon>
        <taxon>Betaproteobacteria</taxon>
        <taxon>Burkholderiales</taxon>
        <taxon>Burkholderiaceae</taxon>
        <taxon>Ralstonia</taxon>
        <taxon>Ralstonia solanacearum species complex</taxon>
    </lineage>
</organism>
<dbReference type="EMBL" id="CP022759">
    <property type="protein sequence ID" value="AXV80084.1"/>
    <property type="molecule type" value="Genomic_DNA"/>
</dbReference>
<dbReference type="Proteomes" id="UP000261758">
    <property type="component" value="Chromosome"/>
</dbReference>
<dbReference type="RefSeq" id="WP_048817268.1">
    <property type="nucleotide sequence ID" value="NZ_CP022759.1"/>
</dbReference>
<dbReference type="Pfam" id="PF14390">
    <property type="entry name" value="DUF4420"/>
    <property type="match status" value="1"/>
</dbReference>
<name>A0AAD0S457_RALSL</name>
<evidence type="ECO:0000313" key="2">
    <source>
        <dbReference type="Proteomes" id="UP000261758"/>
    </source>
</evidence>
<gene>
    <name evidence="1" type="ORF">CJO77_00040</name>
</gene>
<accession>A0AAD0S457</accession>